<comment type="caution">
    <text evidence="1">The sequence shown here is derived from an EMBL/GenBank/DDBJ whole genome shotgun (WGS) entry which is preliminary data.</text>
</comment>
<evidence type="ECO:0000313" key="1">
    <source>
        <dbReference type="EMBL" id="NHE56294.1"/>
    </source>
</evidence>
<accession>A0ABX0H3A2</accession>
<protein>
    <submittedName>
        <fullName evidence="1">SRPBCC domain-containing protein</fullName>
    </submittedName>
</protein>
<gene>
    <name evidence="1" type="ORF">G9Q97_05620</name>
</gene>
<reference evidence="1 2" key="1">
    <citation type="submission" date="2020-03" db="EMBL/GenBank/DDBJ databases">
        <title>Cyclobacterium plantarum sp. nov., a marine bacterium isolated from a coastal-marine wetland.</title>
        <authorList>
            <person name="Sanchez-Porro C."/>
            <person name="Ventosa A."/>
            <person name="Amoozegar M."/>
        </authorList>
    </citation>
    <scope>NUCLEOTIDE SEQUENCE [LARGE SCALE GENOMIC DNA]</scope>
    <source>
        <strain evidence="1 2">GBPx2</strain>
    </source>
</reference>
<keyword evidence="2" id="KW-1185">Reference proteome</keyword>
<dbReference type="CDD" id="cd07814">
    <property type="entry name" value="SRPBCC_CalC_Aha1-like"/>
    <property type="match status" value="1"/>
</dbReference>
<dbReference type="RefSeq" id="WP_166143981.1">
    <property type="nucleotide sequence ID" value="NZ_JAANYN010000002.1"/>
</dbReference>
<dbReference type="SUPFAM" id="SSF55961">
    <property type="entry name" value="Bet v1-like"/>
    <property type="match status" value="1"/>
</dbReference>
<dbReference type="Gene3D" id="3.30.530.20">
    <property type="match status" value="1"/>
</dbReference>
<evidence type="ECO:0000313" key="2">
    <source>
        <dbReference type="Proteomes" id="UP000649799"/>
    </source>
</evidence>
<proteinExistence type="predicted"/>
<name>A0ABX0H3A2_9BACT</name>
<sequence length="153" mass="17459">MEKKQYIIEINAPVENVFDTMLGLSDKSTYEQWTALFNPTSTYEGSWEKGQKIYFIGTDDKGNRGGMVARIAENIPNEFISIQHYGILDGDKEITAGPQVEQWAGGHENYRFEKIGKKTRVIVEVDITDEHLAYFDSTYPKALEKLKQIAETD</sequence>
<organism evidence="1 2">
    <name type="scientific">Cyclobacterium plantarum</name>
    <dbReference type="NCBI Taxonomy" id="2716263"/>
    <lineage>
        <taxon>Bacteria</taxon>
        <taxon>Pseudomonadati</taxon>
        <taxon>Bacteroidota</taxon>
        <taxon>Cytophagia</taxon>
        <taxon>Cytophagales</taxon>
        <taxon>Cyclobacteriaceae</taxon>
        <taxon>Cyclobacterium</taxon>
    </lineage>
</organism>
<dbReference type="Proteomes" id="UP000649799">
    <property type="component" value="Unassembled WGS sequence"/>
</dbReference>
<dbReference type="InterPro" id="IPR023393">
    <property type="entry name" value="START-like_dom_sf"/>
</dbReference>
<dbReference type="EMBL" id="JAANYN010000002">
    <property type="protein sequence ID" value="NHE56294.1"/>
    <property type="molecule type" value="Genomic_DNA"/>
</dbReference>